<dbReference type="InterPro" id="IPR024156">
    <property type="entry name" value="Small_GTPase_ARF"/>
</dbReference>
<evidence type="ECO:0000256" key="11">
    <source>
        <dbReference type="PIRSR" id="PIRSR606689-1"/>
    </source>
</evidence>
<dbReference type="InterPro" id="IPR006689">
    <property type="entry name" value="Small_GTPase_ARF/SAR"/>
</dbReference>
<dbReference type="GO" id="GO:0003924">
    <property type="term" value="F:GTPase activity"/>
    <property type="evidence" value="ECO:0007669"/>
    <property type="project" value="InterPro"/>
</dbReference>
<dbReference type="EnsemblPlants" id="QL03p013118:mrna">
    <property type="protein sequence ID" value="QL03p013118:mrna"/>
    <property type="gene ID" value="QL03p013118"/>
</dbReference>
<evidence type="ECO:0000256" key="1">
    <source>
        <dbReference type="ARBA" id="ARBA00004555"/>
    </source>
</evidence>
<keyword evidence="8" id="KW-0333">Golgi apparatus</keyword>
<evidence type="ECO:0000256" key="5">
    <source>
        <dbReference type="ARBA" id="ARBA00022741"/>
    </source>
</evidence>
<dbReference type="InterPro" id="IPR027417">
    <property type="entry name" value="P-loop_NTPase"/>
</dbReference>
<keyword evidence="7" id="KW-0653">Protein transport</keyword>
<keyword evidence="4" id="KW-0519">Myristate</keyword>
<dbReference type="Pfam" id="PF00025">
    <property type="entry name" value="Arf"/>
    <property type="match status" value="1"/>
</dbReference>
<dbReference type="SUPFAM" id="SSF52540">
    <property type="entry name" value="P-loop containing nucleoside triphosphate hydrolases"/>
    <property type="match status" value="1"/>
</dbReference>
<organism evidence="12 13">
    <name type="scientific">Quercus lobata</name>
    <name type="common">Valley oak</name>
    <dbReference type="NCBI Taxonomy" id="97700"/>
    <lineage>
        <taxon>Eukaryota</taxon>
        <taxon>Viridiplantae</taxon>
        <taxon>Streptophyta</taxon>
        <taxon>Embryophyta</taxon>
        <taxon>Tracheophyta</taxon>
        <taxon>Spermatophyta</taxon>
        <taxon>Magnoliopsida</taxon>
        <taxon>eudicotyledons</taxon>
        <taxon>Gunneridae</taxon>
        <taxon>Pentapetalae</taxon>
        <taxon>rosids</taxon>
        <taxon>fabids</taxon>
        <taxon>Fagales</taxon>
        <taxon>Fagaceae</taxon>
        <taxon>Quercus</taxon>
    </lineage>
</organism>
<evidence type="ECO:0000256" key="9">
    <source>
        <dbReference type="ARBA" id="ARBA00023134"/>
    </source>
</evidence>
<evidence type="ECO:0000256" key="7">
    <source>
        <dbReference type="ARBA" id="ARBA00022927"/>
    </source>
</evidence>
<comment type="similarity">
    <text evidence="2">Belongs to the small GTPase superfamily. Arf family.</text>
</comment>
<accession>A0A7N2L624</accession>
<keyword evidence="3" id="KW-0813">Transport</keyword>
<dbReference type="PANTHER" id="PTHR11711">
    <property type="entry name" value="ADP RIBOSYLATION FACTOR-RELATED"/>
    <property type="match status" value="1"/>
</dbReference>
<proteinExistence type="inferred from homology"/>
<dbReference type="GO" id="GO:0016192">
    <property type="term" value="P:vesicle-mediated transport"/>
    <property type="evidence" value="ECO:0007669"/>
    <property type="project" value="UniProtKB-KW"/>
</dbReference>
<keyword evidence="5 11" id="KW-0547">Nucleotide-binding</keyword>
<feature type="binding site" evidence="11">
    <location>
        <begin position="41"/>
        <end position="44"/>
    </location>
    <ligand>
        <name>GTP</name>
        <dbReference type="ChEBI" id="CHEBI:37565"/>
    </ligand>
</feature>
<keyword evidence="10" id="KW-0449">Lipoprotein</keyword>
<evidence type="ECO:0000313" key="13">
    <source>
        <dbReference type="Proteomes" id="UP000594261"/>
    </source>
</evidence>
<dbReference type="AlphaFoldDB" id="A0A7N2L624"/>
<reference evidence="12 13" key="1">
    <citation type="journal article" date="2016" name="G3 (Bethesda)">
        <title>First Draft Assembly and Annotation of the Genome of a California Endemic Oak Quercus lobata Nee (Fagaceae).</title>
        <authorList>
            <person name="Sork V.L."/>
            <person name="Fitz-Gibbon S.T."/>
            <person name="Puiu D."/>
            <person name="Crepeau M."/>
            <person name="Gugger P.F."/>
            <person name="Sherman R."/>
            <person name="Stevens K."/>
            <person name="Langley C.H."/>
            <person name="Pellegrini M."/>
            <person name="Salzberg S.L."/>
        </authorList>
    </citation>
    <scope>NUCLEOTIDE SEQUENCE [LARGE SCALE GENOMIC DNA]</scope>
    <source>
        <strain evidence="12 13">cv. SW786</strain>
    </source>
</reference>
<evidence type="ECO:0000313" key="12">
    <source>
        <dbReference type="EnsemblPlants" id="QL03p013118:mrna"/>
    </source>
</evidence>
<dbReference type="InParanoid" id="A0A7N2L624"/>
<evidence type="ECO:0000256" key="2">
    <source>
        <dbReference type="ARBA" id="ARBA00010290"/>
    </source>
</evidence>
<keyword evidence="6" id="KW-0931">ER-Golgi transport</keyword>
<evidence type="ECO:0000256" key="6">
    <source>
        <dbReference type="ARBA" id="ARBA00022892"/>
    </source>
</evidence>
<protein>
    <recommendedName>
        <fullName evidence="14">ADP-ribosylation factor</fullName>
    </recommendedName>
</protein>
<dbReference type="Proteomes" id="UP000594261">
    <property type="component" value="Chromosome 3"/>
</dbReference>
<keyword evidence="13" id="KW-1185">Reference proteome</keyword>
<dbReference type="GO" id="GO:0005794">
    <property type="term" value="C:Golgi apparatus"/>
    <property type="evidence" value="ECO:0007669"/>
    <property type="project" value="UniProtKB-SubCell"/>
</dbReference>
<comment type="subcellular location">
    <subcellularLocation>
        <location evidence="1">Golgi apparatus</location>
    </subcellularLocation>
</comment>
<keyword evidence="9 11" id="KW-0342">GTP-binding</keyword>
<dbReference type="SMART" id="SM00177">
    <property type="entry name" value="ARF"/>
    <property type="match status" value="1"/>
</dbReference>
<name>A0A7N2L624_QUELO</name>
<sequence length="217" mass="24271">MAHIVENVTLTATNGSHCLSETAIIIYFDELREVVLLVFANKQDLPNAMNAAEITDKLGLHSLRQRHWYIQSTCATSGEGLYEGLDWLSNNMANKEICKSSFTFLGCNLCQRGFCCCVVFMRFTFDIVLRMHLFAAQVPWAVPLSPPLASWKFTMQPPCRDWFSSFSDAVSVFVQNKTDLAQTKTKALPDSSLYGPYQALSSSNPLLQASFTVTCGW</sequence>
<dbReference type="Gramene" id="QL03p013118:mrna">
    <property type="protein sequence ID" value="QL03p013118:mrna"/>
    <property type="gene ID" value="QL03p013118"/>
</dbReference>
<dbReference type="GO" id="GO:0015031">
    <property type="term" value="P:protein transport"/>
    <property type="evidence" value="ECO:0007669"/>
    <property type="project" value="UniProtKB-KW"/>
</dbReference>
<dbReference type="GO" id="GO:0016004">
    <property type="term" value="F:phospholipase activator activity"/>
    <property type="evidence" value="ECO:0007669"/>
    <property type="project" value="UniProtKB-ARBA"/>
</dbReference>
<dbReference type="FunFam" id="3.40.50.300:FF:003500">
    <property type="entry name" value="ADP-ribosylation factor 1"/>
    <property type="match status" value="1"/>
</dbReference>
<dbReference type="Gene3D" id="3.40.50.300">
    <property type="entry name" value="P-loop containing nucleotide triphosphate hydrolases"/>
    <property type="match status" value="1"/>
</dbReference>
<evidence type="ECO:0000256" key="10">
    <source>
        <dbReference type="ARBA" id="ARBA00023288"/>
    </source>
</evidence>
<dbReference type="GO" id="GO:0005525">
    <property type="term" value="F:GTP binding"/>
    <property type="evidence" value="ECO:0007669"/>
    <property type="project" value="UniProtKB-KW"/>
</dbReference>
<evidence type="ECO:0000256" key="8">
    <source>
        <dbReference type="ARBA" id="ARBA00023034"/>
    </source>
</evidence>
<evidence type="ECO:0008006" key="14">
    <source>
        <dbReference type="Google" id="ProtNLM"/>
    </source>
</evidence>
<evidence type="ECO:0000256" key="4">
    <source>
        <dbReference type="ARBA" id="ARBA00022707"/>
    </source>
</evidence>
<reference evidence="12" key="2">
    <citation type="submission" date="2021-01" db="UniProtKB">
        <authorList>
            <consortium name="EnsemblPlants"/>
        </authorList>
    </citation>
    <scope>IDENTIFICATION</scope>
</reference>
<evidence type="ECO:0000256" key="3">
    <source>
        <dbReference type="ARBA" id="ARBA00022448"/>
    </source>
</evidence>
<dbReference type="EMBL" id="LRBV02000003">
    <property type="status" value="NOT_ANNOTATED_CDS"/>
    <property type="molecule type" value="Genomic_DNA"/>
</dbReference>